<comment type="similarity">
    <text evidence="3">Belongs to the HAD-like hydrolase superfamily. CbbY/CbbZ/Gph/YieH family.</text>
</comment>
<dbReference type="Gene3D" id="1.10.150.240">
    <property type="entry name" value="Putative phosphatase, domain 2"/>
    <property type="match status" value="1"/>
</dbReference>
<dbReference type="AlphaFoldDB" id="A0A858SY62"/>
<dbReference type="NCBIfam" id="TIGR01549">
    <property type="entry name" value="HAD-SF-IA-v1"/>
    <property type="match status" value="1"/>
</dbReference>
<evidence type="ECO:0000256" key="3">
    <source>
        <dbReference type="ARBA" id="ARBA00006171"/>
    </source>
</evidence>
<dbReference type="NCBIfam" id="TIGR01509">
    <property type="entry name" value="HAD-SF-IA-v3"/>
    <property type="match status" value="1"/>
</dbReference>
<organism evidence="5 6">
    <name type="scientific">Roseobacter ponti</name>
    <dbReference type="NCBI Taxonomy" id="1891787"/>
    <lineage>
        <taxon>Bacteria</taxon>
        <taxon>Pseudomonadati</taxon>
        <taxon>Pseudomonadota</taxon>
        <taxon>Alphaproteobacteria</taxon>
        <taxon>Rhodobacterales</taxon>
        <taxon>Roseobacteraceae</taxon>
        <taxon>Roseobacter</taxon>
    </lineage>
</organism>
<dbReference type="InterPro" id="IPR050155">
    <property type="entry name" value="HAD-like_hydrolase_sf"/>
</dbReference>
<protein>
    <recommendedName>
        <fullName evidence="4">phosphoglycolate phosphatase</fullName>
        <ecNumber evidence="4">3.1.3.18</ecNumber>
    </recommendedName>
</protein>
<keyword evidence="5" id="KW-0378">Hydrolase</keyword>
<dbReference type="InterPro" id="IPR023198">
    <property type="entry name" value="PGP-like_dom2"/>
</dbReference>
<dbReference type="SFLD" id="SFLDG01129">
    <property type="entry name" value="C1.5:_HAD__Beta-PGM__Phosphata"/>
    <property type="match status" value="1"/>
</dbReference>
<dbReference type="SFLD" id="SFLDS00003">
    <property type="entry name" value="Haloacid_Dehalogenase"/>
    <property type="match status" value="1"/>
</dbReference>
<dbReference type="EC" id="3.1.3.18" evidence="4"/>
<proteinExistence type="inferred from homology"/>
<dbReference type="EMBL" id="CP048788">
    <property type="protein sequence ID" value="QJF53190.1"/>
    <property type="molecule type" value="Genomic_DNA"/>
</dbReference>
<sequence>MDMTGVRGVLFDKDGTLFDFARTWEAWAVSFLTRLAPDRDHRIRLGTAIGFDVTTEEFSPGSVVVAGTPGEVAAVLAQHLPQFSAEALVDVINAEAEAAPQAEAVPLVPLLEQLRAAGLMLGVATNDAERPARAHLDQAGVTQFFDFIAGFDSGHGAKPGPGQLHAFAAATGLAPDQIVMVGDSTHDLHAGRAAGMRCVGVLTGLAPAEVLAPHADVIMDNIGGLPAWLAMQS</sequence>
<name>A0A858SY62_9RHOB</name>
<accession>A0A858SY62</accession>
<evidence type="ECO:0000256" key="4">
    <source>
        <dbReference type="ARBA" id="ARBA00013078"/>
    </source>
</evidence>
<gene>
    <name evidence="5" type="ORF">G3256_10545</name>
</gene>
<dbReference type="PANTHER" id="PTHR43434">
    <property type="entry name" value="PHOSPHOGLYCOLATE PHOSPHATASE"/>
    <property type="match status" value="1"/>
</dbReference>
<dbReference type="Proteomes" id="UP000503308">
    <property type="component" value="Chromosome"/>
</dbReference>
<dbReference type="GO" id="GO:0005829">
    <property type="term" value="C:cytosol"/>
    <property type="evidence" value="ECO:0007669"/>
    <property type="project" value="TreeGrafter"/>
</dbReference>
<comment type="catalytic activity">
    <reaction evidence="1">
        <text>2-phosphoglycolate + H2O = glycolate + phosphate</text>
        <dbReference type="Rhea" id="RHEA:14369"/>
        <dbReference type="ChEBI" id="CHEBI:15377"/>
        <dbReference type="ChEBI" id="CHEBI:29805"/>
        <dbReference type="ChEBI" id="CHEBI:43474"/>
        <dbReference type="ChEBI" id="CHEBI:58033"/>
        <dbReference type="EC" id="3.1.3.18"/>
    </reaction>
</comment>
<evidence type="ECO:0000256" key="2">
    <source>
        <dbReference type="ARBA" id="ARBA00004818"/>
    </source>
</evidence>
<reference evidence="5 6" key="1">
    <citation type="submission" date="2020-02" db="EMBL/GenBank/DDBJ databases">
        <title>Genome sequence of Roseobacter ponti.</title>
        <authorList>
            <person name="Hollensteiner J."/>
            <person name="Schneider D."/>
            <person name="Poehlein A."/>
            <person name="Daniel R."/>
        </authorList>
    </citation>
    <scope>NUCLEOTIDE SEQUENCE [LARGE SCALE GENOMIC DNA]</scope>
    <source>
        <strain evidence="5 6">DSM 106830</strain>
    </source>
</reference>
<dbReference type="PANTHER" id="PTHR43434:SF1">
    <property type="entry name" value="PHOSPHOGLYCOLATE PHOSPHATASE"/>
    <property type="match status" value="1"/>
</dbReference>
<dbReference type="Gene3D" id="3.40.50.1000">
    <property type="entry name" value="HAD superfamily/HAD-like"/>
    <property type="match status" value="1"/>
</dbReference>
<dbReference type="Pfam" id="PF00702">
    <property type="entry name" value="Hydrolase"/>
    <property type="match status" value="1"/>
</dbReference>
<dbReference type="GO" id="GO:0006281">
    <property type="term" value="P:DNA repair"/>
    <property type="evidence" value="ECO:0007669"/>
    <property type="project" value="TreeGrafter"/>
</dbReference>
<dbReference type="InterPro" id="IPR006439">
    <property type="entry name" value="HAD-SF_hydro_IA"/>
</dbReference>
<dbReference type="PRINTS" id="PR00413">
    <property type="entry name" value="HADHALOGNASE"/>
</dbReference>
<dbReference type="InterPro" id="IPR023214">
    <property type="entry name" value="HAD_sf"/>
</dbReference>
<comment type="pathway">
    <text evidence="2">Organic acid metabolism; glycolate biosynthesis; glycolate from 2-phosphoglycolate: step 1/1.</text>
</comment>
<dbReference type="SUPFAM" id="SSF56784">
    <property type="entry name" value="HAD-like"/>
    <property type="match status" value="1"/>
</dbReference>
<dbReference type="KEGG" id="rpon:G3256_10545"/>
<keyword evidence="6" id="KW-1185">Reference proteome</keyword>
<evidence type="ECO:0000313" key="6">
    <source>
        <dbReference type="Proteomes" id="UP000503308"/>
    </source>
</evidence>
<dbReference type="GO" id="GO:0008967">
    <property type="term" value="F:phosphoglycolate phosphatase activity"/>
    <property type="evidence" value="ECO:0007669"/>
    <property type="project" value="UniProtKB-EC"/>
</dbReference>
<evidence type="ECO:0000256" key="1">
    <source>
        <dbReference type="ARBA" id="ARBA00000830"/>
    </source>
</evidence>
<evidence type="ECO:0000313" key="5">
    <source>
        <dbReference type="EMBL" id="QJF53190.1"/>
    </source>
</evidence>
<dbReference type="CDD" id="cd01427">
    <property type="entry name" value="HAD_like"/>
    <property type="match status" value="1"/>
</dbReference>
<dbReference type="InterPro" id="IPR036412">
    <property type="entry name" value="HAD-like_sf"/>
</dbReference>